<dbReference type="Proteomes" id="UP000748308">
    <property type="component" value="Unassembled WGS sequence"/>
</dbReference>
<dbReference type="InterPro" id="IPR011009">
    <property type="entry name" value="Kinase-like_dom_sf"/>
</dbReference>
<reference evidence="6" key="1">
    <citation type="submission" date="2019-03" db="EMBL/GenBank/DDBJ databases">
        <title>Lake Tanganyika Metagenome-Assembled Genomes (MAGs).</title>
        <authorList>
            <person name="Tran P."/>
        </authorList>
    </citation>
    <scope>NUCLEOTIDE SEQUENCE</scope>
    <source>
        <strain evidence="6">M_DeepCast_400m_m2_100</strain>
    </source>
</reference>
<dbReference type="EMBL" id="VGIY01000359">
    <property type="protein sequence ID" value="MBM3318442.1"/>
    <property type="molecule type" value="Genomic_DNA"/>
</dbReference>
<dbReference type="PANTHER" id="PTHR43289:SF6">
    <property type="entry name" value="SERINE_THREONINE-PROTEIN KINASE NEKL-3"/>
    <property type="match status" value="1"/>
</dbReference>
<evidence type="ECO:0000256" key="2">
    <source>
        <dbReference type="ARBA" id="ARBA00022741"/>
    </source>
</evidence>
<evidence type="ECO:0000256" key="4">
    <source>
        <dbReference type="ARBA" id="ARBA00022840"/>
    </source>
</evidence>
<keyword evidence="3 6" id="KW-0418">Kinase</keyword>
<keyword evidence="4" id="KW-0067">ATP-binding</keyword>
<evidence type="ECO:0000313" key="7">
    <source>
        <dbReference type="Proteomes" id="UP000748308"/>
    </source>
</evidence>
<feature type="non-terminal residue" evidence="6">
    <location>
        <position position="1"/>
    </location>
</feature>
<evidence type="ECO:0000259" key="5">
    <source>
        <dbReference type="PROSITE" id="PS50011"/>
    </source>
</evidence>
<keyword evidence="2" id="KW-0547">Nucleotide-binding</keyword>
<dbReference type="Gene3D" id="1.10.510.10">
    <property type="entry name" value="Transferase(Phosphotransferase) domain 1"/>
    <property type="match status" value="1"/>
</dbReference>
<name>A0A937XCG4_UNCEI</name>
<protein>
    <submittedName>
        <fullName evidence="6">Protein kinase</fullName>
    </submittedName>
</protein>
<dbReference type="GO" id="GO:0004674">
    <property type="term" value="F:protein serine/threonine kinase activity"/>
    <property type="evidence" value="ECO:0007669"/>
    <property type="project" value="TreeGrafter"/>
</dbReference>
<dbReference type="InterPro" id="IPR000719">
    <property type="entry name" value="Prot_kinase_dom"/>
</dbReference>
<accession>A0A937XCG4</accession>
<feature type="domain" description="Protein kinase" evidence="5">
    <location>
        <begin position="1"/>
        <end position="241"/>
    </location>
</feature>
<dbReference type="GO" id="GO:0005524">
    <property type="term" value="F:ATP binding"/>
    <property type="evidence" value="ECO:0007669"/>
    <property type="project" value="UniProtKB-KW"/>
</dbReference>
<keyword evidence="1" id="KW-0808">Transferase</keyword>
<sequence>EPLSASRLDSDAAPALLQAACQCLIHLHRSGIQHLDVRPENLFLLAGEPVPTIRLLDFGFSRNASGALSGSGATLGGTPAYMAPEVLRGWAYDHRADQYSLGVTWKTLFPSLSGQAAWGAVLERMCAPAPADRFPHLVALREELEARFGLRSRSDWTPRLGGGPMLGRDAALARLIGLLSPEGPVERILLVGQPGTGLTRFALEALLAMARQAQVGTRPTILVVRGDSAAAPHVARFHAFLKERAGAGERLLCVVPDASPGLHGVPAELAVALRDLAAGPRGCRFMLEPVDAESFAESVAQALGSGGGLSRGIGEFLHGRSGGNFRIAGSALDEILGRLSFCENGLALCSSEPDASSLSRWRPSSPDSLGSLDSLAAGVPPDLIDALSLSALASSSCPRAIARGLLEAFAEPGSWDALIDRGYLLPGPGGRVSFATPGLFERARQRAAPRAAQVDAWLNEHWAPDPNRAAEVLAACDRARAVGDRERERRHLDAGLRAATRDRSWDRLRLLIGTYGGAPPPASPDELRRRVGDLSALLGPPWRDSELLYAAAWAFNPVAPDIAQPILQELAEGRDTDVALKAQLARFDRLFATGDEEGCARGIANLRVLVSGRETWMSGYVDWARAAHAFHHDRSTEAERLARRAADALAGRDALREALCAQMLAILRFESDPAEGLRLLESAEAGAQDAAEKARICANLSGMRQSLNDLEGGLAALERGLAAVADEPGSPWALSLRSRRVWALLELGHIDRALAEASRLLELWGLRQMPAAHNSTLLATAVGMHYRDGSRAAVAELARAWVSARVGASRNLTLSALRYLCDALLDLEAWDLARLHGPALRAEVDGDDPSARITGARLDALLAQAGGRAAEAAARVDAVEAPGSGELPLEERAWFLFHRAHARHCAALVARDRAGALAAARSLQPVLELFTDDARSYLVERARLERARALATAGLGEEAIAEIDAGIARLRATEYRGLLARALRSRAQFALAAASGDASPRGGSHAQ</sequence>
<dbReference type="PANTHER" id="PTHR43289">
    <property type="entry name" value="MITOGEN-ACTIVATED PROTEIN KINASE KINASE KINASE 20-RELATED"/>
    <property type="match status" value="1"/>
</dbReference>
<evidence type="ECO:0000256" key="3">
    <source>
        <dbReference type="ARBA" id="ARBA00022777"/>
    </source>
</evidence>
<dbReference type="SMART" id="SM00220">
    <property type="entry name" value="S_TKc"/>
    <property type="match status" value="1"/>
</dbReference>
<evidence type="ECO:0000256" key="1">
    <source>
        <dbReference type="ARBA" id="ARBA00022679"/>
    </source>
</evidence>
<evidence type="ECO:0000313" key="6">
    <source>
        <dbReference type="EMBL" id="MBM3318442.1"/>
    </source>
</evidence>
<dbReference type="PROSITE" id="PS50011">
    <property type="entry name" value="PROTEIN_KINASE_DOM"/>
    <property type="match status" value="1"/>
</dbReference>
<proteinExistence type="predicted"/>
<gene>
    <name evidence="6" type="ORF">FJY75_11380</name>
</gene>
<dbReference type="Pfam" id="PF00069">
    <property type="entry name" value="Pkinase"/>
    <property type="match status" value="1"/>
</dbReference>
<organism evidence="6 7">
    <name type="scientific">Eiseniibacteriota bacterium</name>
    <dbReference type="NCBI Taxonomy" id="2212470"/>
    <lineage>
        <taxon>Bacteria</taxon>
        <taxon>Candidatus Eiseniibacteriota</taxon>
    </lineage>
</organism>
<dbReference type="AlphaFoldDB" id="A0A937XCG4"/>
<dbReference type="SUPFAM" id="SSF56112">
    <property type="entry name" value="Protein kinase-like (PK-like)"/>
    <property type="match status" value="1"/>
</dbReference>
<comment type="caution">
    <text evidence="6">The sequence shown here is derived from an EMBL/GenBank/DDBJ whole genome shotgun (WGS) entry which is preliminary data.</text>
</comment>